<reference evidence="1" key="2">
    <citation type="submission" date="2014-05" db="EMBL/GenBank/DDBJ databases">
        <title>The genome and life-stage specific transcriptomes of Globodera pallida elucidate key aspects of plant parasitism by a cyst nematode.</title>
        <authorList>
            <person name="Cotton J.A."/>
            <person name="Lilley C.J."/>
            <person name="Jones L.M."/>
            <person name="Kikuchi T."/>
            <person name="Reid A.J."/>
            <person name="Thorpe P."/>
            <person name="Tsai I.J."/>
            <person name="Beasley H."/>
            <person name="Blok V."/>
            <person name="Cock P.J.A."/>
            <person name="Van den Akker S.E."/>
            <person name="Holroyd N."/>
            <person name="Hunt M."/>
            <person name="Mantelin S."/>
            <person name="Naghra H."/>
            <person name="Pain A."/>
            <person name="Palomares-Rius J.E."/>
            <person name="Zarowiecki M."/>
            <person name="Berriman M."/>
            <person name="Jones J.T."/>
            <person name="Urwin P.E."/>
        </authorList>
    </citation>
    <scope>NUCLEOTIDE SEQUENCE [LARGE SCALE GENOMIC DNA]</scope>
    <source>
        <strain evidence="1">Lindley</strain>
    </source>
</reference>
<evidence type="ECO:0000313" key="1">
    <source>
        <dbReference type="Proteomes" id="UP000050741"/>
    </source>
</evidence>
<name>A0A183C467_GLOPA</name>
<accession>A0A183C467</accession>
<keyword evidence="1" id="KW-1185">Reference proteome</keyword>
<dbReference type="WBParaSite" id="GPLIN_000766100">
    <property type="protein sequence ID" value="GPLIN_000766100"/>
    <property type="gene ID" value="GPLIN_000766100"/>
</dbReference>
<protein>
    <submittedName>
        <fullName evidence="2">Uncharacterized protein</fullName>
    </submittedName>
</protein>
<dbReference type="AlphaFoldDB" id="A0A183C467"/>
<sequence>MADRDYRPAMMRANSNVNIWWPHLPTAIRSESTTDVTGYFRPHNIQRSRPLWLSEPYPKSSRPIAPFRRNRNASVTDLYRKDSYYFFSPLYRRSSTGTRPFASDIGPHPYSYWARYNGYGYDEGHPGYYRTYLYPVADYFG</sequence>
<organism evidence="1 2">
    <name type="scientific">Globodera pallida</name>
    <name type="common">Potato cyst nematode worm</name>
    <name type="synonym">Heterodera pallida</name>
    <dbReference type="NCBI Taxonomy" id="36090"/>
    <lineage>
        <taxon>Eukaryota</taxon>
        <taxon>Metazoa</taxon>
        <taxon>Ecdysozoa</taxon>
        <taxon>Nematoda</taxon>
        <taxon>Chromadorea</taxon>
        <taxon>Rhabditida</taxon>
        <taxon>Tylenchina</taxon>
        <taxon>Tylenchomorpha</taxon>
        <taxon>Tylenchoidea</taxon>
        <taxon>Heteroderidae</taxon>
        <taxon>Heteroderinae</taxon>
        <taxon>Globodera</taxon>
    </lineage>
</organism>
<proteinExistence type="predicted"/>
<dbReference type="Proteomes" id="UP000050741">
    <property type="component" value="Unassembled WGS sequence"/>
</dbReference>
<reference evidence="2" key="3">
    <citation type="submission" date="2016-06" db="UniProtKB">
        <authorList>
            <consortium name="WormBaseParasite"/>
        </authorList>
    </citation>
    <scope>IDENTIFICATION</scope>
</reference>
<evidence type="ECO:0000313" key="2">
    <source>
        <dbReference type="WBParaSite" id="GPLIN_000766100"/>
    </source>
</evidence>
<reference evidence="1" key="1">
    <citation type="submission" date="2013-12" db="EMBL/GenBank/DDBJ databases">
        <authorList>
            <person name="Aslett M."/>
        </authorList>
    </citation>
    <scope>NUCLEOTIDE SEQUENCE [LARGE SCALE GENOMIC DNA]</scope>
    <source>
        <strain evidence="1">Lindley</strain>
    </source>
</reference>